<feature type="transmembrane region" description="Helical" evidence="2">
    <location>
        <begin position="300"/>
        <end position="323"/>
    </location>
</feature>
<protein>
    <recommendedName>
        <fullName evidence="4">DUF7042 domain-containing protein</fullName>
    </recommendedName>
</protein>
<evidence type="ECO:0000313" key="6">
    <source>
        <dbReference type="Proteomes" id="UP000030746"/>
    </source>
</evidence>
<feature type="region of interest" description="Disordered" evidence="1">
    <location>
        <begin position="742"/>
        <end position="765"/>
    </location>
</feature>
<proteinExistence type="predicted"/>
<dbReference type="GeneID" id="20247747"/>
<feature type="compositionally biased region" description="Polar residues" evidence="1">
    <location>
        <begin position="851"/>
        <end position="860"/>
    </location>
</feature>
<feature type="compositionally biased region" description="Polar residues" evidence="1">
    <location>
        <begin position="690"/>
        <end position="711"/>
    </location>
</feature>
<dbReference type="OMA" id="DEQHYWS"/>
<name>V4AB64_LOTGI</name>
<gene>
    <name evidence="5" type="ORF">LOTGIDRAFT_228689</name>
</gene>
<organism evidence="5 6">
    <name type="scientific">Lottia gigantea</name>
    <name type="common">Giant owl limpet</name>
    <dbReference type="NCBI Taxonomy" id="225164"/>
    <lineage>
        <taxon>Eukaryota</taxon>
        <taxon>Metazoa</taxon>
        <taxon>Spiralia</taxon>
        <taxon>Lophotrochozoa</taxon>
        <taxon>Mollusca</taxon>
        <taxon>Gastropoda</taxon>
        <taxon>Patellogastropoda</taxon>
        <taxon>Lottioidea</taxon>
        <taxon>Lottiidae</taxon>
        <taxon>Lottia</taxon>
    </lineage>
</organism>
<dbReference type="CTD" id="20247747"/>
<dbReference type="KEGG" id="lgi:LOTGIDRAFT_228689"/>
<feature type="compositionally biased region" description="Basic and acidic residues" evidence="1">
    <location>
        <begin position="835"/>
        <end position="848"/>
    </location>
</feature>
<feature type="region of interest" description="Disordered" evidence="1">
    <location>
        <begin position="818"/>
        <end position="860"/>
    </location>
</feature>
<feature type="chain" id="PRO_5004717013" description="DUF7042 domain-containing protein" evidence="3">
    <location>
        <begin position="24"/>
        <end position="1112"/>
    </location>
</feature>
<feature type="signal peptide" evidence="3">
    <location>
        <begin position="1"/>
        <end position="23"/>
    </location>
</feature>
<evidence type="ECO:0000256" key="1">
    <source>
        <dbReference type="SAM" id="MobiDB-lite"/>
    </source>
</evidence>
<dbReference type="InterPro" id="IPR055470">
    <property type="entry name" value="DUF7042"/>
</dbReference>
<keyword evidence="6" id="KW-1185">Reference proteome</keyword>
<dbReference type="HOGENOM" id="CLU_281638_0_0_1"/>
<feature type="region of interest" description="Disordered" evidence="1">
    <location>
        <begin position="416"/>
        <end position="439"/>
    </location>
</feature>
<dbReference type="Proteomes" id="UP000030746">
    <property type="component" value="Unassembled WGS sequence"/>
</dbReference>
<feature type="compositionally biased region" description="Basic and acidic residues" evidence="1">
    <location>
        <begin position="347"/>
        <end position="361"/>
    </location>
</feature>
<dbReference type="OrthoDB" id="6121759at2759"/>
<evidence type="ECO:0000256" key="2">
    <source>
        <dbReference type="SAM" id="Phobius"/>
    </source>
</evidence>
<keyword evidence="2" id="KW-1133">Transmembrane helix</keyword>
<feature type="compositionally biased region" description="Polar residues" evidence="1">
    <location>
        <begin position="747"/>
        <end position="758"/>
    </location>
</feature>
<feature type="region of interest" description="Disordered" evidence="1">
    <location>
        <begin position="985"/>
        <end position="1007"/>
    </location>
</feature>
<evidence type="ECO:0000256" key="3">
    <source>
        <dbReference type="SAM" id="SignalP"/>
    </source>
</evidence>
<dbReference type="EMBL" id="KB201890">
    <property type="protein sequence ID" value="ESO94037.1"/>
    <property type="molecule type" value="Genomic_DNA"/>
</dbReference>
<feature type="region of interest" description="Disordered" evidence="1">
    <location>
        <begin position="531"/>
        <end position="634"/>
    </location>
</feature>
<evidence type="ECO:0000313" key="5">
    <source>
        <dbReference type="EMBL" id="ESO94037.1"/>
    </source>
</evidence>
<feature type="domain" description="DUF7042" evidence="4">
    <location>
        <begin position="178"/>
        <end position="275"/>
    </location>
</feature>
<keyword evidence="2" id="KW-0472">Membrane</keyword>
<feature type="compositionally biased region" description="Basic and acidic residues" evidence="1">
    <location>
        <begin position="616"/>
        <end position="634"/>
    </location>
</feature>
<accession>V4AB64</accession>
<keyword evidence="3" id="KW-0732">Signal</keyword>
<dbReference type="Pfam" id="PF23069">
    <property type="entry name" value="DUF7042"/>
    <property type="match status" value="1"/>
</dbReference>
<feature type="region of interest" description="Disordered" evidence="1">
    <location>
        <begin position="690"/>
        <end position="719"/>
    </location>
</feature>
<evidence type="ECO:0000259" key="4">
    <source>
        <dbReference type="Pfam" id="PF23069"/>
    </source>
</evidence>
<keyword evidence="2" id="KW-0812">Transmembrane</keyword>
<dbReference type="AlphaFoldDB" id="V4AB64"/>
<feature type="compositionally biased region" description="Basic and acidic residues" evidence="1">
    <location>
        <begin position="546"/>
        <end position="558"/>
    </location>
</feature>
<feature type="region of interest" description="Disordered" evidence="1">
    <location>
        <begin position="347"/>
        <end position="375"/>
    </location>
</feature>
<reference evidence="5 6" key="1">
    <citation type="journal article" date="2013" name="Nature">
        <title>Insights into bilaterian evolution from three spiralian genomes.</title>
        <authorList>
            <person name="Simakov O."/>
            <person name="Marletaz F."/>
            <person name="Cho S.J."/>
            <person name="Edsinger-Gonzales E."/>
            <person name="Havlak P."/>
            <person name="Hellsten U."/>
            <person name="Kuo D.H."/>
            <person name="Larsson T."/>
            <person name="Lv J."/>
            <person name="Arendt D."/>
            <person name="Savage R."/>
            <person name="Osoegawa K."/>
            <person name="de Jong P."/>
            <person name="Grimwood J."/>
            <person name="Chapman J.A."/>
            <person name="Shapiro H."/>
            <person name="Aerts A."/>
            <person name="Otillar R.P."/>
            <person name="Terry A.Y."/>
            <person name="Boore J.L."/>
            <person name="Grigoriev I.V."/>
            <person name="Lindberg D.R."/>
            <person name="Seaver E.C."/>
            <person name="Weisblat D.A."/>
            <person name="Putnam N.H."/>
            <person name="Rokhsar D.S."/>
        </authorList>
    </citation>
    <scope>NUCLEOTIDE SEQUENCE [LARGE SCALE GENOMIC DNA]</scope>
</reference>
<dbReference type="RefSeq" id="XP_009055646.1">
    <property type="nucleotide sequence ID" value="XM_009057398.1"/>
</dbReference>
<sequence>MYFGSRIYGYLICFFSFTAFCDSQCQLPNELRGSWTSSTLGSLTFNSTTLSGIAIPPDSCAEKCPQTLDCFMKNESLYLLRSPVFTSGKVPLRMYTCWSMSDISTTKIVYFNGIEDLNEFTKDRSVFRDTEPSDIYTICNRHVPYPPQTYNLLVKSDSTPVTVCPNELLGKYVDETSDCSLKVDMCSDVTKFQVSSNNCSSKPFYSENGSLNCVHSVQNNGTNYVTLYNNDNTLDASDTYRFTCLTINMVDGKMEISGNPKECFENVSSTSDFYQMSPLAITTTVPTNTTVPTELGTAEVVGLSFGVIFVLLLLLLLLCCLFWRQNKRKQKQKFDLERERRLQSRDDDNVRLIGAHRDRAESQGSDSGDSGLGHGQNNLLRVYSEEYRPNSGKYRPGPIERKLLINKHGQKILVDQSDTTTRPISSRSRRSRLGADAHDVEEDSESFRCRKSRLGVDVHVDADGESFKSRSSRRTIIQKRILPDGTEVEEEIDIYDSDSDNELWYNSDEQYEDNLSDKIHDAEVKRENSFYMFQPPLPVSPNPITRRQDEKRNEVEKPKKSRGSIFKSLARKLRGSNEVDDIENQQSSKHGSRNRKRGDKYNNTFIDSGGSKRSKDKQEIDENRKQLDEDRTPYLEEYRHKKSIEHALDDEGFFDEPDSKKRASDLFKFYDEHKEINSLSPIEGNSIHSFGHSQSRLTTPALNSANHNHSPVPQGCQREDTYGDLQYLESFRLSKASNGSHYLHPDTSLNSNNSSASHIPSRGNHIFGNMNNSHITSSSLKVNRNLYKDSDSNFIDLNDKSTDGYNYGIKNTGNWSKDGSFLNDKRRNGSSIRSNGKEFKTINFHDPDSTDALSSRSAYSSRGKKSKVHLLHVNEYSSSPTSSQRPSTITLPSMSSEMSSLKFQKPSYTSQLSSVSCWSKSSYDGYWSGLDRYNAEKNHLDFSADEYPVWLSKGKSHLSFVKDLNKKQTEATSLFTRVKGPQHDRDLDGLLSPRHNIPGKRSRTPTSLSDRYISVTPRSARLHFPIHDKGRLKRLLEELYLDKKYMDRLYTQTVGARDKCEKDAHDLSEDGGQFLNHVARYWEEQKPLPPILRLHKEITYPSSSIEHQSSYT</sequence>